<feature type="domain" description="Rad50/SbcC-type AAA" evidence="5">
    <location>
        <begin position="5"/>
        <end position="214"/>
    </location>
</feature>
<dbReference type="PANTHER" id="PTHR32114:SF2">
    <property type="entry name" value="ABC TRANSPORTER ABCH.3"/>
    <property type="match status" value="1"/>
</dbReference>
<reference evidence="6 7" key="1">
    <citation type="submission" date="2020-11" db="EMBL/GenBank/DDBJ databases">
        <title>Draft genome sequencing of a Lachnospiraceae strain isolated from anoxic soil subjected to BSD treatment.</title>
        <authorList>
            <person name="Uek A."/>
            <person name="Tonouchi A."/>
        </authorList>
    </citation>
    <scope>NUCLEOTIDE SEQUENCE [LARGE SCALE GENOMIC DNA]</scope>
    <source>
        <strain evidence="6 7">TB5</strain>
    </source>
</reference>
<dbReference type="SUPFAM" id="SSF52540">
    <property type="entry name" value="P-loop containing nucleoside triphosphate hydrolases"/>
    <property type="match status" value="1"/>
</dbReference>
<proteinExistence type="inferred from homology"/>
<evidence type="ECO:0000259" key="5">
    <source>
        <dbReference type="Pfam" id="PF13476"/>
    </source>
</evidence>
<dbReference type="Pfam" id="PF13558">
    <property type="entry name" value="SbcC_Walker_B"/>
    <property type="match status" value="1"/>
</dbReference>
<gene>
    <name evidence="6" type="primary">sbcC</name>
    <name evidence="6" type="ORF">bsdtb5_10280</name>
</gene>
<accession>A0A7R7IBK2</accession>
<dbReference type="GO" id="GO:0016887">
    <property type="term" value="F:ATP hydrolysis activity"/>
    <property type="evidence" value="ECO:0007669"/>
    <property type="project" value="InterPro"/>
</dbReference>
<dbReference type="AlphaFoldDB" id="A0A7R7IBK2"/>
<comment type="subunit">
    <text evidence="2">Heterodimer of SbcC and SbcD.</text>
</comment>
<keyword evidence="4" id="KW-0175">Coiled coil</keyword>
<evidence type="ECO:0000313" key="7">
    <source>
        <dbReference type="Proteomes" id="UP000595897"/>
    </source>
</evidence>
<sequence>MKPLQLELSAWGSYKDVTRLDFSKFSDRSLFLITGPTGAGKTTVFDAISFALYGDVSGKIREKASVRSDFASPDVDTYVTLHFLHKDTEYIITRSPKYQRPKKRGEGYTTSNETAELRISEEAPITSLQEVNRKIDEIMGINYEQFKQIAMIAQGEFLELLVSNSRDRVEILRNLFKTEQYEKIQRILTDKSKKLYSRILEVKNKMEEAITTIEVSKCDETDENDNIDILEQNDEQTMNEKSLEEELEEELHSEYINYDNLVLLLKEYVKKDKQKLTKYEKRIDGLSVEIKQLTIQINEGENQNRQLEHYQRIVDELGKLEDRKNIIKTFEIQLKQAEKAEKLRKDEILYENAKTRRNNAKLKQENLSKEIKEIDEQYQKSILNLEETKKYDPKIESLREQYRILEGYLPLHESVEEVKAKLNAFALRLKNYATEFKDLKTELKEKKDQFNLLGEENKEYQEVEKYLGETNLTLVELEHQINILKEARIKGKQLKVEKDKLAKLQSTYQIENDKLIIAKEEYEKNEQIYKKAAIGLVARYLEDNKPCPVCGSLEHPKKAEITHEVIKEDELDELKRKYEEKQEKYNQIYNQAATQNGIVTLKEAEFMELLTKLQLEEGELEEKENKLILKKEETEKRKVDYHIKLERKIKIQELIMELGSSINQIEQNMERKKEAYEAEKSEFDILKGSYEELNKKLPEGFDPNVVKTELMSIKKEETSLLSKQKKAEEDYQEKKMTLHNKTTLFEDLKIEQNKLIEEENQCRENYNIQLKLLGFVSEEKYKESILEEEKMDLLWKDIREYYDQKQEKETIKKNLEETLKEKKRIEIEILLEKQKEIEMNRDILQKEKERIVTRRMGNKKAMESILTKIAEKTSLDEEYGVIKDLDNVTKGNNSERLIFEHYVLSTYFEDIIKSANLRLSIMTNHRYELQKVQKVSDARTKDSLDLEVLDNYTGRTRSVKTLSGGESFKAALSLALGLSDIVQNNAGGIQIDTLFIDEGFGSLDSESLEQALNTLTSLTEHNKMIGIISHVAELKERIDNQIIVEKGNNGSSLKMVSVK</sequence>
<evidence type="ECO:0000256" key="3">
    <source>
        <dbReference type="ARBA" id="ARBA00013368"/>
    </source>
</evidence>
<dbReference type="KEGG" id="ahb:bsdtb5_10280"/>
<dbReference type="InterPro" id="IPR027417">
    <property type="entry name" value="P-loop_NTPase"/>
</dbReference>
<comment type="similarity">
    <text evidence="1">Belongs to the SMC family. SbcC subfamily.</text>
</comment>
<evidence type="ECO:0000256" key="4">
    <source>
        <dbReference type="SAM" id="Coils"/>
    </source>
</evidence>
<keyword evidence="7" id="KW-1185">Reference proteome</keyword>
<feature type="coiled-coil region" evidence="4">
    <location>
        <begin position="564"/>
        <end position="696"/>
    </location>
</feature>
<feature type="coiled-coil region" evidence="4">
    <location>
        <begin position="798"/>
        <end position="847"/>
    </location>
</feature>
<dbReference type="Proteomes" id="UP000595897">
    <property type="component" value="Chromosome"/>
</dbReference>
<dbReference type="Pfam" id="PF13476">
    <property type="entry name" value="AAA_23"/>
    <property type="match status" value="1"/>
</dbReference>
<evidence type="ECO:0000313" key="6">
    <source>
        <dbReference type="EMBL" id="BCN29733.1"/>
    </source>
</evidence>
<evidence type="ECO:0000256" key="1">
    <source>
        <dbReference type="ARBA" id="ARBA00006930"/>
    </source>
</evidence>
<evidence type="ECO:0000256" key="2">
    <source>
        <dbReference type="ARBA" id="ARBA00011322"/>
    </source>
</evidence>
<organism evidence="6 7">
    <name type="scientific">Anaeromicropila herbilytica</name>
    <dbReference type="NCBI Taxonomy" id="2785025"/>
    <lineage>
        <taxon>Bacteria</taxon>
        <taxon>Bacillati</taxon>
        <taxon>Bacillota</taxon>
        <taxon>Clostridia</taxon>
        <taxon>Lachnospirales</taxon>
        <taxon>Lachnospiraceae</taxon>
        <taxon>Anaeromicropila</taxon>
    </lineage>
</organism>
<name>A0A7R7IBK2_9FIRM</name>
<feature type="coiled-coil region" evidence="4">
    <location>
        <begin position="415"/>
        <end position="487"/>
    </location>
</feature>
<dbReference type="Gene3D" id="3.40.50.300">
    <property type="entry name" value="P-loop containing nucleotide triphosphate hydrolases"/>
    <property type="match status" value="2"/>
</dbReference>
<dbReference type="RefSeq" id="WP_271714997.1">
    <property type="nucleotide sequence ID" value="NZ_AP024169.1"/>
</dbReference>
<dbReference type="PANTHER" id="PTHR32114">
    <property type="entry name" value="ABC TRANSPORTER ABCH.3"/>
    <property type="match status" value="1"/>
</dbReference>
<dbReference type="GO" id="GO:0006302">
    <property type="term" value="P:double-strand break repair"/>
    <property type="evidence" value="ECO:0007669"/>
    <property type="project" value="InterPro"/>
</dbReference>
<protein>
    <recommendedName>
        <fullName evidence="3">Nuclease SbcCD subunit C</fullName>
    </recommendedName>
</protein>
<feature type="coiled-coil region" evidence="4">
    <location>
        <begin position="269"/>
        <end position="384"/>
    </location>
</feature>
<dbReference type="InterPro" id="IPR038729">
    <property type="entry name" value="Rad50/SbcC_AAA"/>
</dbReference>
<dbReference type="EMBL" id="AP024169">
    <property type="protein sequence ID" value="BCN29733.1"/>
    <property type="molecule type" value="Genomic_DNA"/>
</dbReference>